<dbReference type="SMART" id="SM00475">
    <property type="entry name" value="53EXOc"/>
    <property type="match status" value="1"/>
</dbReference>
<dbReference type="InterPro" id="IPR029060">
    <property type="entry name" value="PIN-like_dom_sf"/>
</dbReference>
<keyword evidence="2" id="KW-0378">Hydrolase</keyword>
<evidence type="ECO:0000313" key="8">
    <source>
        <dbReference type="Proteomes" id="UP000274033"/>
    </source>
</evidence>
<dbReference type="Gene3D" id="3.40.50.1010">
    <property type="entry name" value="5'-nuclease"/>
    <property type="match status" value="1"/>
</dbReference>
<organism evidence="7 8">
    <name type="scientific">Lysinibacillus composti</name>
    <dbReference type="NCBI Taxonomy" id="720633"/>
    <lineage>
        <taxon>Bacteria</taxon>
        <taxon>Bacillati</taxon>
        <taxon>Bacillota</taxon>
        <taxon>Bacilli</taxon>
        <taxon>Bacillales</taxon>
        <taxon>Bacillaceae</taxon>
        <taxon>Lysinibacillus</taxon>
    </lineage>
</organism>
<dbReference type="Proteomes" id="UP000274033">
    <property type="component" value="Unassembled WGS sequence"/>
</dbReference>
<dbReference type="Pfam" id="PF01367">
    <property type="entry name" value="5_3_exonuc"/>
    <property type="match status" value="1"/>
</dbReference>
<dbReference type="SUPFAM" id="SSF47807">
    <property type="entry name" value="5' to 3' exonuclease, C-terminal subdomain"/>
    <property type="match status" value="1"/>
</dbReference>
<evidence type="ECO:0000256" key="3">
    <source>
        <dbReference type="ARBA" id="ARBA00023125"/>
    </source>
</evidence>
<evidence type="ECO:0000256" key="4">
    <source>
        <dbReference type="ARBA" id="ARBA00049957"/>
    </source>
</evidence>
<dbReference type="InterPro" id="IPR038969">
    <property type="entry name" value="FEN"/>
</dbReference>
<evidence type="ECO:0000259" key="6">
    <source>
        <dbReference type="SMART" id="SM00475"/>
    </source>
</evidence>
<dbReference type="GO" id="GO:0008409">
    <property type="term" value="F:5'-3' exonuclease activity"/>
    <property type="evidence" value="ECO:0007669"/>
    <property type="project" value="InterPro"/>
</dbReference>
<dbReference type="EMBL" id="RRCT01000001">
    <property type="protein sequence ID" value="RQW76164.1"/>
    <property type="molecule type" value="Genomic_DNA"/>
</dbReference>
<evidence type="ECO:0000256" key="1">
    <source>
        <dbReference type="ARBA" id="ARBA00022722"/>
    </source>
</evidence>
<dbReference type="RefSeq" id="WP_124761729.1">
    <property type="nucleotide sequence ID" value="NZ_JAFBDY010000001.1"/>
</dbReference>
<dbReference type="AlphaFoldDB" id="A0A3N9UJK9"/>
<keyword evidence="1" id="KW-0540">Nuclease</keyword>
<dbReference type="InterPro" id="IPR002421">
    <property type="entry name" value="5-3_exonuclease"/>
</dbReference>
<dbReference type="GO" id="GO:0003677">
    <property type="term" value="F:DNA binding"/>
    <property type="evidence" value="ECO:0007669"/>
    <property type="project" value="UniProtKB-KW"/>
</dbReference>
<protein>
    <recommendedName>
        <fullName evidence="5">5'-3' exonuclease</fullName>
    </recommendedName>
</protein>
<feature type="domain" description="5'-3' exonuclease" evidence="6">
    <location>
        <begin position="20"/>
        <end position="273"/>
    </location>
</feature>
<dbReference type="InterPro" id="IPR008918">
    <property type="entry name" value="HhH2"/>
</dbReference>
<dbReference type="SUPFAM" id="SSF88723">
    <property type="entry name" value="PIN domain-like"/>
    <property type="match status" value="1"/>
</dbReference>
<evidence type="ECO:0000313" key="7">
    <source>
        <dbReference type="EMBL" id="RQW76164.1"/>
    </source>
</evidence>
<dbReference type="InterPro" id="IPR020046">
    <property type="entry name" value="5-3_exonucl_a-hlix_arch_N"/>
</dbReference>
<accession>A0A3N9UJK9</accession>
<dbReference type="PANTHER" id="PTHR42646:SF2">
    <property type="entry name" value="5'-3' EXONUCLEASE FAMILY PROTEIN"/>
    <property type="match status" value="1"/>
</dbReference>
<dbReference type="GO" id="GO:0033567">
    <property type="term" value="P:DNA replication, Okazaki fragment processing"/>
    <property type="evidence" value="ECO:0007669"/>
    <property type="project" value="InterPro"/>
</dbReference>
<dbReference type="InterPro" id="IPR036279">
    <property type="entry name" value="5-3_exonuclease_C_sf"/>
</dbReference>
<dbReference type="InterPro" id="IPR020045">
    <property type="entry name" value="DNA_polI_H3TH"/>
</dbReference>
<evidence type="ECO:0000256" key="5">
    <source>
        <dbReference type="ARBA" id="ARBA00050026"/>
    </source>
</evidence>
<dbReference type="PANTHER" id="PTHR42646">
    <property type="entry name" value="FLAP ENDONUCLEASE XNI"/>
    <property type="match status" value="1"/>
</dbReference>
<gene>
    <name evidence="7" type="ORF">EBB45_01035</name>
</gene>
<dbReference type="GO" id="GO:0017108">
    <property type="term" value="F:5'-flap endonuclease activity"/>
    <property type="evidence" value="ECO:0007669"/>
    <property type="project" value="InterPro"/>
</dbReference>
<dbReference type="OrthoDB" id="9806424at2"/>
<evidence type="ECO:0000256" key="2">
    <source>
        <dbReference type="ARBA" id="ARBA00022801"/>
    </source>
</evidence>
<proteinExistence type="predicted"/>
<keyword evidence="3" id="KW-0238">DNA-binding</keyword>
<sequence length="296" mass="33332">MLEQISLFDELIIEKKEGYSNWVLVDGNNLLNRCYYPTENSNQSAPDGRPTNAVTLFVKMILGYQKDYSANIAVFFDKGKGFRKKLYPPYKEGRKETPERLKLQFPLIREVLAAASIPYFWDEQLEADDLIAAACKSLSGHKYVISNDKDLLQVLSDDVTVVVRNGSKDKFMTPEQFALDWEGLEPKQICEIKALAGDSSDNIPGVVGIGDTGAMAIIKQFGCVENITLPLTNNLKRYDKKFEGSAMEDAKFFKELTTLKSCTPLQINKYEINKKGLYAISEQLAMRSIINLLNKA</sequence>
<dbReference type="Pfam" id="PF02739">
    <property type="entry name" value="5_3_exonuc_N"/>
    <property type="match status" value="1"/>
</dbReference>
<keyword evidence="7" id="KW-0269">Exonuclease</keyword>
<dbReference type="Gene3D" id="1.10.150.20">
    <property type="entry name" value="5' to 3' exonuclease, C-terminal subdomain"/>
    <property type="match status" value="1"/>
</dbReference>
<keyword evidence="8" id="KW-1185">Reference proteome</keyword>
<dbReference type="CDD" id="cd09859">
    <property type="entry name" value="PIN_53EXO"/>
    <property type="match status" value="1"/>
</dbReference>
<comment type="function">
    <text evidence="4">5'-3' exonuclease acting preferentially on double-stranded DNA.</text>
</comment>
<dbReference type="CDD" id="cd09898">
    <property type="entry name" value="H3TH_53EXO"/>
    <property type="match status" value="1"/>
</dbReference>
<dbReference type="SMART" id="SM00279">
    <property type="entry name" value="HhH2"/>
    <property type="match status" value="1"/>
</dbReference>
<comment type="caution">
    <text evidence="7">The sequence shown here is derived from an EMBL/GenBank/DDBJ whole genome shotgun (WGS) entry which is preliminary data.</text>
</comment>
<name>A0A3N9UJK9_9BACI</name>
<reference evidence="7 8" key="1">
    <citation type="journal article" date="2013" name="J. Microbiol.">
        <title>Lysinibacillus chungkukjangi sp. nov., isolated from Chungkukjang, Korean fermented soybean food.</title>
        <authorList>
            <person name="Kim S.J."/>
            <person name="Jang Y.H."/>
            <person name="Hamada M."/>
            <person name="Ahn J.H."/>
            <person name="Weon H.Y."/>
            <person name="Suzuki K."/>
            <person name="Whang K.S."/>
            <person name="Kwon S.W."/>
        </authorList>
    </citation>
    <scope>NUCLEOTIDE SEQUENCE [LARGE SCALE GENOMIC DNA]</scope>
    <source>
        <strain evidence="7 8">MCCC 1A12701</strain>
    </source>
</reference>